<gene>
    <name evidence="1" type="ORF">PAPOLLO_LOCUS18941</name>
</gene>
<dbReference type="OrthoDB" id="7479742at2759"/>
<evidence type="ECO:0000313" key="2">
    <source>
        <dbReference type="Proteomes" id="UP000691718"/>
    </source>
</evidence>
<dbReference type="AlphaFoldDB" id="A0A8S3XRE4"/>
<organism evidence="1 2">
    <name type="scientific">Parnassius apollo</name>
    <name type="common">Apollo butterfly</name>
    <name type="synonym">Papilio apollo</name>
    <dbReference type="NCBI Taxonomy" id="110799"/>
    <lineage>
        <taxon>Eukaryota</taxon>
        <taxon>Metazoa</taxon>
        <taxon>Ecdysozoa</taxon>
        <taxon>Arthropoda</taxon>
        <taxon>Hexapoda</taxon>
        <taxon>Insecta</taxon>
        <taxon>Pterygota</taxon>
        <taxon>Neoptera</taxon>
        <taxon>Endopterygota</taxon>
        <taxon>Lepidoptera</taxon>
        <taxon>Glossata</taxon>
        <taxon>Ditrysia</taxon>
        <taxon>Papilionoidea</taxon>
        <taxon>Papilionidae</taxon>
        <taxon>Parnassiinae</taxon>
        <taxon>Parnassini</taxon>
        <taxon>Parnassius</taxon>
        <taxon>Parnassius</taxon>
    </lineage>
</organism>
<keyword evidence="2" id="KW-1185">Reference proteome</keyword>
<protein>
    <submittedName>
        <fullName evidence="1">(apollo) hypothetical protein</fullName>
    </submittedName>
</protein>
<reference evidence="1" key="1">
    <citation type="submission" date="2021-04" db="EMBL/GenBank/DDBJ databases">
        <authorList>
            <person name="Tunstrom K."/>
        </authorList>
    </citation>
    <scope>NUCLEOTIDE SEQUENCE</scope>
</reference>
<name>A0A8S3XRE4_PARAO</name>
<comment type="caution">
    <text evidence="1">The sequence shown here is derived from an EMBL/GenBank/DDBJ whole genome shotgun (WGS) entry which is preliminary data.</text>
</comment>
<sequence length="124" mass="14098">MIWTVPRLVKKLSFRWTKNVKLCKNRQPKSVNQNTPIRGNTMYSEGCMEKETEEFASNLNVKVRAKSNRREVSPLPATLEEIGDLLDNKLSGTSPIFRKLRLTILADIKAIISQEICSMSSKTS</sequence>
<accession>A0A8S3XRE4</accession>
<evidence type="ECO:0000313" key="1">
    <source>
        <dbReference type="EMBL" id="CAG5028014.1"/>
    </source>
</evidence>
<dbReference type="EMBL" id="CAJQZP010001196">
    <property type="protein sequence ID" value="CAG5028014.1"/>
    <property type="molecule type" value="Genomic_DNA"/>
</dbReference>
<proteinExistence type="predicted"/>
<dbReference type="Proteomes" id="UP000691718">
    <property type="component" value="Unassembled WGS sequence"/>
</dbReference>